<protein>
    <recommendedName>
        <fullName evidence="2">VanZ-like domain-containing protein</fullName>
    </recommendedName>
</protein>
<feature type="domain" description="VanZ-like" evidence="2">
    <location>
        <begin position="50"/>
        <end position="139"/>
    </location>
</feature>
<evidence type="ECO:0000259" key="2">
    <source>
        <dbReference type="Pfam" id="PF04892"/>
    </source>
</evidence>
<dbReference type="eggNOG" id="ENOG502S8TE">
    <property type="taxonomic scope" value="Eukaryota"/>
</dbReference>
<dbReference type="OrthoDB" id="63581at2759"/>
<proteinExistence type="predicted"/>
<dbReference type="GeneID" id="5546681"/>
<dbReference type="PANTHER" id="PTHR28008">
    <property type="entry name" value="DOMAIN PROTEIN, PUTATIVE (AFU_ORTHOLOGUE AFUA_3G10980)-RELATED"/>
    <property type="match status" value="1"/>
</dbReference>
<accession>A7THB4</accession>
<evidence type="ECO:0000313" key="4">
    <source>
        <dbReference type="Proteomes" id="UP000000267"/>
    </source>
</evidence>
<dbReference type="KEGG" id="vpo:Kpol_1013p70"/>
<dbReference type="PhylomeDB" id="A7THB4"/>
<dbReference type="PANTHER" id="PTHR28008:SF1">
    <property type="entry name" value="DOMAIN PROTEIN, PUTATIVE (AFU_ORTHOLOGUE AFUA_3G10980)-RELATED"/>
    <property type="match status" value="1"/>
</dbReference>
<keyword evidence="1" id="KW-0812">Transmembrane</keyword>
<dbReference type="EMBL" id="DS480390">
    <property type="protein sequence ID" value="EDO18395.1"/>
    <property type="molecule type" value="Genomic_DNA"/>
</dbReference>
<dbReference type="InParanoid" id="A7THB4"/>
<dbReference type="Proteomes" id="UP000000267">
    <property type="component" value="Unassembled WGS sequence"/>
</dbReference>
<evidence type="ECO:0000313" key="3">
    <source>
        <dbReference type="EMBL" id="EDO18395.1"/>
    </source>
</evidence>
<feature type="transmembrane region" description="Helical" evidence="1">
    <location>
        <begin position="121"/>
        <end position="140"/>
    </location>
</feature>
<reference evidence="3 4" key="1">
    <citation type="journal article" date="2007" name="Proc. Natl. Acad. Sci. U.S.A.">
        <title>Independent sorting-out of thousands of duplicated gene pairs in two yeast species descended from a whole-genome duplication.</title>
        <authorList>
            <person name="Scannell D.R."/>
            <person name="Frank A.C."/>
            <person name="Conant G.C."/>
            <person name="Byrne K.P."/>
            <person name="Woolfit M."/>
            <person name="Wolfe K.H."/>
        </authorList>
    </citation>
    <scope>NUCLEOTIDE SEQUENCE [LARGE SCALE GENOMIC DNA]</scope>
    <source>
        <strain evidence="4">ATCC 22028 / DSM 70294 / BCRC 21397 / CBS 2163 / NBRC 10782 / NRRL Y-8283 / UCD 57-17</strain>
    </source>
</reference>
<dbReference type="HOGENOM" id="CLU_144922_0_0_1"/>
<dbReference type="RefSeq" id="XP_001646253.1">
    <property type="nucleotide sequence ID" value="XM_001646203.1"/>
</dbReference>
<keyword evidence="1" id="KW-1133">Transmembrane helix</keyword>
<dbReference type="FunCoup" id="A7THB4">
    <property type="interactions" value="1"/>
</dbReference>
<gene>
    <name evidence="3" type="ORF">Kpol_1013p70</name>
</gene>
<name>A7THB4_VANPO</name>
<organism evidence="4">
    <name type="scientific">Vanderwaltozyma polyspora (strain ATCC 22028 / DSM 70294 / BCRC 21397 / CBS 2163 / NBRC 10782 / NRRL Y-8283 / UCD 57-17)</name>
    <name type="common">Kluyveromyces polysporus</name>
    <dbReference type="NCBI Taxonomy" id="436907"/>
    <lineage>
        <taxon>Eukaryota</taxon>
        <taxon>Fungi</taxon>
        <taxon>Dikarya</taxon>
        <taxon>Ascomycota</taxon>
        <taxon>Saccharomycotina</taxon>
        <taxon>Saccharomycetes</taxon>
        <taxon>Saccharomycetales</taxon>
        <taxon>Saccharomycetaceae</taxon>
        <taxon>Vanderwaltozyma</taxon>
    </lineage>
</organism>
<dbReference type="Pfam" id="PF04892">
    <property type="entry name" value="VanZ"/>
    <property type="match status" value="1"/>
</dbReference>
<keyword evidence="1" id="KW-0472">Membrane</keyword>
<sequence length="143" mass="16336">MLNIKKCLTSNEQFALLTSEHDKLAHFLVFAFESWLFNRIIDGKYIKFRVPQFCHIGPTGWLPLHNINNSNNNSNSSNVYHNGILEINKYIVAFVICSIGAAISSEFLQQWLSQGRRSFDLLDMVCNFIGSILGIGIAYYQEK</sequence>
<feature type="transmembrane region" description="Helical" evidence="1">
    <location>
        <begin position="90"/>
        <end position="109"/>
    </location>
</feature>
<dbReference type="OMA" id="ICTMFAS"/>
<dbReference type="AlphaFoldDB" id="A7THB4"/>
<dbReference type="InterPro" id="IPR006976">
    <property type="entry name" value="VanZ-like"/>
</dbReference>
<keyword evidence="4" id="KW-1185">Reference proteome</keyword>
<evidence type="ECO:0000256" key="1">
    <source>
        <dbReference type="SAM" id="Phobius"/>
    </source>
</evidence>